<dbReference type="SUPFAM" id="SSF46626">
    <property type="entry name" value="Cytochrome c"/>
    <property type="match status" value="1"/>
</dbReference>
<dbReference type="GO" id="GO:0020037">
    <property type="term" value="F:heme binding"/>
    <property type="evidence" value="ECO:0007669"/>
    <property type="project" value="InterPro"/>
</dbReference>
<dbReference type="Proteomes" id="UP000033607">
    <property type="component" value="Unassembled WGS sequence"/>
</dbReference>
<keyword evidence="9 12" id="KW-0793">Thylakoid</keyword>
<accession>A0A0F5Y795</accession>
<dbReference type="PIRSF" id="PIRSF005890">
    <property type="entry name" value="Phot_II_cyt_c550"/>
    <property type="match status" value="1"/>
</dbReference>
<comment type="subunit">
    <text evidence="12">PSII is composed of 1 copy each of membrane proteins PsbA, PsbB, PsbC, PsbD, PsbE, PsbF, PsbH, PsbI, PsbJ, PsbK, PsbL, PsbM, PsbT, PsbX, PsbY, PsbZ, Psb30/Ycf12, peripheral proteins PsbO, CyanoQ (PsbQ), PsbU, PsbV and a large number of cofactors. It forms dimeric complexes.</text>
</comment>
<evidence type="ECO:0000256" key="10">
    <source>
        <dbReference type="ARBA" id="ARBA00023136"/>
    </source>
</evidence>
<sequence>MIKRYIWLAVATVFFTFQMFVNSASALELTEDLRTFPLNEQGDQTVLSLKEVKQGKQLFNYACAQCHALGVTKTNPDVNLSPKALSGAVPSRNNIEALIDYMQNPTTYDGFDEIAELHPSTKSADIYPKMRNLTEDDLYAIAGYILLEPKIRGDQWGGGKYLR</sequence>
<feature type="binding site" description="covalent" evidence="12">
    <location>
        <position position="63"/>
    </location>
    <ligand>
        <name>heme c</name>
        <dbReference type="ChEBI" id="CHEBI:61717"/>
    </ligand>
</feature>
<protein>
    <recommendedName>
        <fullName evidence="12">Photosystem II extrinsic protein V</fullName>
        <shortName evidence="12">PsbV</shortName>
    </recommendedName>
    <alternativeName>
        <fullName evidence="12">Cytochrome c-550</fullName>
    </alternativeName>
    <alternativeName>
        <fullName evidence="12">Cytochrome c550</fullName>
    </alternativeName>
    <alternativeName>
        <fullName evidence="12">Low-potential cytochrome c</fullName>
    </alternativeName>
</protein>
<evidence type="ECO:0000256" key="8">
    <source>
        <dbReference type="ARBA" id="ARBA00023004"/>
    </source>
</evidence>
<evidence type="ECO:0000256" key="6">
    <source>
        <dbReference type="ARBA" id="ARBA00022723"/>
    </source>
</evidence>
<dbReference type="Pfam" id="PF14495">
    <property type="entry name" value="Cytochrom_C550"/>
    <property type="match status" value="1"/>
</dbReference>
<dbReference type="InterPro" id="IPR016003">
    <property type="entry name" value="PsbV_cyt_c550-like"/>
</dbReference>
<evidence type="ECO:0000256" key="1">
    <source>
        <dbReference type="ARBA" id="ARBA00004170"/>
    </source>
</evidence>
<feature type="binding site" description="axial binding residue" evidence="12">
    <location>
        <position position="118"/>
    </location>
    <ligand>
        <name>heme c</name>
        <dbReference type="ChEBI" id="CHEBI:61717"/>
    </ligand>
    <ligandPart>
        <name>Fe</name>
        <dbReference type="ChEBI" id="CHEBI:18248"/>
    </ligandPart>
</feature>
<comment type="subcellular location">
    <subcellularLocation>
        <location evidence="12">Cellular thylakoid membrane</location>
        <topology evidence="12">Peripheral membrane protein</topology>
        <orientation evidence="12">Lumenal side</orientation>
    </subcellularLocation>
    <subcellularLocation>
        <location evidence="1">Membrane</location>
        <topology evidence="1">Peripheral membrane protein</topology>
    </subcellularLocation>
    <text evidence="12">Associated with photosystem II at the lumenal side of the thylakoid membrane.</text>
</comment>
<evidence type="ECO:0000259" key="13">
    <source>
        <dbReference type="PROSITE" id="PS51007"/>
    </source>
</evidence>
<comment type="cofactor">
    <cofactor evidence="12">
        <name>heme c</name>
        <dbReference type="ChEBI" id="CHEBI:61717"/>
    </cofactor>
    <text evidence="12">Binds 1 heme c group covalently per subunit.</text>
</comment>
<dbReference type="Gene3D" id="1.10.760.10">
    <property type="entry name" value="Cytochrome c-like domain"/>
    <property type="match status" value="1"/>
</dbReference>
<dbReference type="GO" id="GO:0022904">
    <property type="term" value="P:respiratory electron transport chain"/>
    <property type="evidence" value="ECO:0007669"/>
    <property type="project" value="InterPro"/>
</dbReference>
<name>A0A0F5Y795_9CYAN</name>
<dbReference type="InterPro" id="IPR009056">
    <property type="entry name" value="Cyt_c-like_dom"/>
</dbReference>
<dbReference type="RefSeq" id="WP_046282123.1">
    <property type="nucleotide sequence ID" value="NZ_LATL02000136.1"/>
</dbReference>
<gene>
    <name evidence="12 14" type="primary">psbV</name>
    <name evidence="14" type="ORF">WN50_29135</name>
</gene>
<dbReference type="NCBIfam" id="TIGR03045">
    <property type="entry name" value="PS_II_C550"/>
    <property type="match status" value="1"/>
</dbReference>
<organism evidence="14 15">
    <name type="scientific">Limnoraphis robusta CS-951</name>
    <dbReference type="NCBI Taxonomy" id="1637645"/>
    <lineage>
        <taxon>Bacteria</taxon>
        <taxon>Bacillati</taxon>
        <taxon>Cyanobacteriota</taxon>
        <taxon>Cyanophyceae</taxon>
        <taxon>Oscillatoriophycideae</taxon>
        <taxon>Oscillatoriales</taxon>
        <taxon>Sirenicapillariaceae</taxon>
        <taxon>Limnoraphis</taxon>
    </lineage>
</organism>
<dbReference type="GO" id="GO:0009055">
    <property type="term" value="F:electron transfer activity"/>
    <property type="evidence" value="ECO:0007669"/>
    <property type="project" value="InterPro"/>
</dbReference>
<dbReference type="EMBL" id="LATL02000136">
    <property type="protein sequence ID" value="KKD34739.1"/>
    <property type="molecule type" value="Genomic_DNA"/>
</dbReference>
<keyword evidence="6 12" id="KW-0479">Metal-binding</keyword>
<keyword evidence="4 12" id="KW-0602">Photosynthesis</keyword>
<comment type="caution">
    <text evidence="14">The sequence shown here is derived from an EMBL/GenBank/DDBJ whole genome shotgun (WGS) entry which is preliminary data.</text>
</comment>
<feature type="binding site" description="axial binding residue" evidence="12">
    <location>
        <position position="67"/>
    </location>
    <ligand>
        <name>heme c</name>
        <dbReference type="ChEBI" id="CHEBI:61717"/>
    </ligand>
    <ligandPart>
        <name>Fe</name>
        <dbReference type="ChEBI" id="CHEBI:18248"/>
    </ligandPart>
</feature>
<reference evidence="14 15" key="1">
    <citation type="submission" date="2015-06" db="EMBL/GenBank/DDBJ databases">
        <title>Draft genome assembly of filamentous brackish cyanobacterium Limnoraphis robusta strain CS-951.</title>
        <authorList>
            <person name="Willis A."/>
            <person name="Parks M."/>
            <person name="Burford M.A."/>
        </authorList>
    </citation>
    <scope>NUCLEOTIDE SEQUENCE [LARGE SCALE GENOMIC DNA]</scope>
    <source>
        <strain evidence="14 15">CS-951</strain>
    </source>
</reference>
<evidence type="ECO:0000256" key="5">
    <source>
        <dbReference type="ARBA" id="ARBA00022617"/>
    </source>
</evidence>
<dbReference type="PATRIC" id="fig|1637645.4.peg.2747"/>
<comment type="similarity">
    <text evidence="2 12">Belongs to the cytochrome c family. PsbV subfamily.</text>
</comment>
<dbReference type="InterPro" id="IPR029490">
    <property type="entry name" value="Cytochrom_C550"/>
</dbReference>
<dbReference type="AlphaFoldDB" id="A0A0F5Y795"/>
<evidence type="ECO:0000256" key="7">
    <source>
        <dbReference type="ARBA" id="ARBA00022982"/>
    </source>
</evidence>
<dbReference type="InterPro" id="IPR017851">
    <property type="entry name" value="PsbV_cyt_c550"/>
</dbReference>
<comment type="function">
    <text evidence="12">One of the extrinsic, lumenal subunits of photosystem II (PSII). PSII is a light-driven water plastoquinone oxidoreductase, using light energy to abstract electrons from H(2)O, generating a proton gradient subsequently used for ATP formation. The extrinsic proteins stabilize the structure of photosystem II oxygen-evolving complex (OEC), the ion environment of oxygen evolution and protect the OEC against heat-induced inactivation. Low-potential cytochrome c that plays a role in the OEC of PSII.</text>
</comment>
<keyword evidence="7 12" id="KW-0249">Electron transport</keyword>
<dbReference type="OrthoDB" id="486949at2"/>
<proteinExistence type="inferred from homology"/>
<keyword evidence="3 12" id="KW-0813">Transport</keyword>
<dbReference type="GO" id="GO:0019684">
    <property type="term" value="P:photosynthesis, light reaction"/>
    <property type="evidence" value="ECO:0007669"/>
    <property type="project" value="UniProtKB-UniRule"/>
</dbReference>
<keyword evidence="10 12" id="KW-0472">Membrane</keyword>
<dbReference type="GO" id="GO:0005506">
    <property type="term" value="F:iron ion binding"/>
    <property type="evidence" value="ECO:0007669"/>
    <property type="project" value="InterPro"/>
</dbReference>
<dbReference type="GO" id="GO:0009523">
    <property type="term" value="C:photosystem II"/>
    <property type="evidence" value="ECO:0007669"/>
    <property type="project" value="UniProtKB-KW"/>
</dbReference>
<dbReference type="InterPro" id="IPR036909">
    <property type="entry name" value="Cyt_c-like_dom_sf"/>
</dbReference>
<keyword evidence="5 12" id="KW-0349">Heme</keyword>
<keyword evidence="8 12" id="KW-0408">Iron</keyword>
<evidence type="ECO:0000256" key="12">
    <source>
        <dbReference type="HAMAP-Rule" id="MF_01378"/>
    </source>
</evidence>
<dbReference type="GO" id="GO:0031676">
    <property type="term" value="C:plasma membrane-derived thylakoid membrane"/>
    <property type="evidence" value="ECO:0007669"/>
    <property type="project" value="UniProtKB-SubCell"/>
</dbReference>
<dbReference type="HAMAP" id="MF_01378">
    <property type="entry name" value="PSII_Cyt550"/>
    <property type="match status" value="1"/>
</dbReference>
<evidence type="ECO:0000256" key="4">
    <source>
        <dbReference type="ARBA" id="ARBA00022531"/>
    </source>
</evidence>
<feature type="binding site" description="covalent" evidence="12">
    <location>
        <position position="66"/>
    </location>
    <ligand>
        <name>heme c</name>
        <dbReference type="ChEBI" id="CHEBI:61717"/>
    </ligand>
</feature>
<evidence type="ECO:0000256" key="2">
    <source>
        <dbReference type="ARBA" id="ARBA00010433"/>
    </source>
</evidence>
<evidence type="ECO:0000256" key="3">
    <source>
        <dbReference type="ARBA" id="ARBA00022448"/>
    </source>
</evidence>
<feature type="domain" description="Cytochrome c" evidence="13">
    <location>
        <begin position="50"/>
        <end position="149"/>
    </location>
</feature>
<dbReference type="PROSITE" id="PS51007">
    <property type="entry name" value="CYTC"/>
    <property type="match status" value="1"/>
</dbReference>
<keyword evidence="11 12" id="KW-0604">Photosystem II</keyword>
<evidence type="ECO:0000313" key="14">
    <source>
        <dbReference type="EMBL" id="KKD34739.1"/>
    </source>
</evidence>
<evidence type="ECO:0000256" key="9">
    <source>
        <dbReference type="ARBA" id="ARBA00023078"/>
    </source>
</evidence>
<evidence type="ECO:0000256" key="11">
    <source>
        <dbReference type="ARBA" id="ARBA00023276"/>
    </source>
</evidence>
<evidence type="ECO:0000313" key="15">
    <source>
        <dbReference type="Proteomes" id="UP000033607"/>
    </source>
</evidence>